<feature type="domain" description="Alpha-L-rhamnosidase six-hairpin glycosidase" evidence="7">
    <location>
        <begin position="728"/>
        <end position="1097"/>
    </location>
</feature>
<keyword evidence="4" id="KW-0732">Signal</keyword>
<accession>A0ABY1SD29</accession>
<feature type="signal peptide" evidence="4">
    <location>
        <begin position="1"/>
        <end position="22"/>
    </location>
</feature>
<dbReference type="InterPro" id="IPR035398">
    <property type="entry name" value="Bac_rhamnosid_C"/>
</dbReference>
<comment type="catalytic activity">
    <reaction evidence="1">
        <text>Hydrolysis of terminal non-reducing alpha-L-rhamnose residues in alpha-L-rhamnosides.</text>
        <dbReference type="EC" id="3.2.1.40"/>
    </reaction>
</comment>
<gene>
    <name evidence="9" type="ORF">SAMN04488009_0682</name>
</gene>
<reference evidence="9 10" key="1">
    <citation type="submission" date="2017-06" db="EMBL/GenBank/DDBJ databases">
        <authorList>
            <person name="Varghese N."/>
            <person name="Submissions S."/>
        </authorList>
    </citation>
    <scope>NUCLEOTIDE SEQUENCE [LARGE SCALE GENOMIC DNA]</scope>
    <source>
        <strain evidence="9 10">DSM 19840</strain>
    </source>
</reference>
<dbReference type="SUPFAM" id="SSF48208">
    <property type="entry name" value="Six-hairpin glycosidases"/>
    <property type="match status" value="1"/>
</dbReference>
<protein>
    <recommendedName>
        <fullName evidence="2">alpha-L-rhamnosidase</fullName>
        <ecNumber evidence="2">3.2.1.40</ecNumber>
    </recommendedName>
</protein>
<evidence type="ECO:0000256" key="4">
    <source>
        <dbReference type="SAM" id="SignalP"/>
    </source>
</evidence>
<dbReference type="Pfam" id="PF17390">
    <property type="entry name" value="Bac_rhamnosid_C"/>
    <property type="match status" value="1"/>
</dbReference>
<dbReference type="InterPro" id="IPR013737">
    <property type="entry name" value="Bac_rhamnosid_N"/>
</dbReference>
<dbReference type="InterPro" id="IPR008902">
    <property type="entry name" value="Rhamnosid_concanavalin"/>
</dbReference>
<dbReference type="InterPro" id="IPR012341">
    <property type="entry name" value="6hp_glycosidase-like_sf"/>
</dbReference>
<dbReference type="PANTHER" id="PTHR33307:SF6">
    <property type="entry name" value="ALPHA-RHAMNOSIDASE (EUROFUNG)-RELATED"/>
    <property type="match status" value="1"/>
</dbReference>
<evidence type="ECO:0000313" key="9">
    <source>
        <dbReference type="EMBL" id="SNR27700.1"/>
    </source>
</evidence>
<evidence type="ECO:0000256" key="1">
    <source>
        <dbReference type="ARBA" id="ARBA00001445"/>
    </source>
</evidence>
<evidence type="ECO:0000259" key="8">
    <source>
        <dbReference type="Pfam" id="PF17390"/>
    </source>
</evidence>
<evidence type="ECO:0000259" key="6">
    <source>
        <dbReference type="Pfam" id="PF08531"/>
    </source>
</evidence>
<dbReference type="EMBL" id="FZNV01000001">
    <property type="protein sequence ID" value="SNR27700.1"/>
    <property type="molecule type" value="Genomic_DNA"/>
</dbReference>
<evidence type="ECO:0000259" key="5">
    <source>
        <dbReference type="Pfam" id="PF05592"/>
    </source>
</evidence>
<dbReference type="Gene3D" id="2.60.420.10">
    <property type="entry name" value="Maltose phosphorylase, domain 3"/>
    <property type="match status" value="1"/>
</dbReference>
<comment type="caution">
    <text evidence="9">The sequence shown here is derived from an EMBL/GenBank/DDBJ whole genome shotgun (WGS) entry which is preliminary data.</text>
</comment>
<name>A0ABY1SD29_9FLAO</name>
<evidence type="ECO:0000256" key="2">
    <source>
        <dbReference type="ARBA" id="ARBA00012652"/>
    </source>
</evidence>
<feature type="domain" description="Alpha-L-rhamnosidase concanavalin-like" evidence="5">
    <location>
        <begin position="614"/>
        <end position="721"/>
    </location>
</feature>
<dbReference type="Gene3D" id="2.60.120.260">
    <property type="entry name" value="Galactose-binding domain-like"/>
    <property type="match status" value="2"/>
</dbReference>
<dbReference type="Gene3D" id="1.50.10.10">
    <property type="match status" value="1"/>
</dbReference>
<keyword evidence="10" id="KW-1185">Reference proteome</keyword>
<evidence type="ECO:0000256" key="3">
    <source>
        <dbReference type="ARBA" id="ARBA00022801"/>
    </source>
</evidence>
<dbReference type="Pfam" id="PF25788">
    <property type="entry name" value="Ig_Rha78A_N"/>
    <property type="match status" value="1"/>
</dbReference>
<dbReference type="Gene3D" id="2.60.40.10">
    <property type="entry name" value="Immunoglobulins"/>
    <property type="match status" value="1"/>
</dbReference>
<proteinExistence type="predicted"/>
<dbReference type="InterPro" id="IPR016007">
    <property type="entry name" value="Alpha_rhamnosid"/>
</dbReference>
<dbReference type="Pfam" id="PF17389">
    <property type="entry name" value="Bac_rhamnosid6H"/>
    <property type="match status" value="1"/>
</dbReference>
<dbReference type="Pfam" id="PF05592">
    <property type="entry name" value="Bac_rhamnosid"/>
    <property type="match status" value="1"/>
</dbReference>
<dbReference type="InterPro" id="IPR035396">
    <property type="entry name" value="Bac_rhamnosid6H"/>
</dbReference>
<organism evidence="9 10">
    <name type="scientific">Maribacter sedimenticola</name>
    <dbReference type="NCBI Taxonomy" id="228956"/>
    <lineage>
        <taxon>Bacteria</taxon>
        <taxon>Pseudomonadati</taxon>
        <taxon>Bacteroidota</taxon>
        <taxon>Flavobacteriia</taxon>
        <taxon>Flavobacteriales</taxon>
        <taxon>Flavobacteriaceae</taxon>
        <taxon>Maribacter</taxon>
    </lineage>
</organism>
<evidence type="ECO:0000313" key="10">
    <source>
        <dbReference type="Proteomes" id="UP000198337"/>
    </source>
</evidence>
<dbReference type="RefSeq" id="WP_089259073.1">
    <property type="nucleotide sequence ID" value="NZ_FZNV01000001.1"/>
</dbReference>
<dbReference type="InterPro" id="IPR008928">
    <property type="entry name" value="6-hairpin_glycosidase_sf"/>
</dbReference>
<dbReference type="PROSITE" id="PS51257">
    <property type="entry name" value="PROKAR_LIPOPROTEIN"/>
    <property type="match status" value="1"/>
</dbReference>
<dbReference type="PIRSF" id="PIRSF010631">
    <property type="entry name" value="A-rhamnsds"/>
    <property type="match status" value="1"/>
</dbReference>
<keyword evidence="3" id="KW-0378">Hydrolase</keyword>
<dbReference type="EC" id="3.2.1.40" evidence="2"/>
<feature type="domain" description="Alpha-L-rhamnosidase C-terminal" evidence="8">
    <location>
        <begin position="1105"/>
        <end position="1175"/>
    </location>
</feature>
<dbReference type="PANTHER" id="PTHR33307">
    <property type="entry name" value="ALPHA-RHAMNOSIDASE (EUROFUNG)"/>
    <property type="match status" value="1"/>
</dbReference>
<feature type="domain" description="Bacterial alpha-L-rhamnosidase N-terminal" evidence="6">
    <location>
        <begin position="418"/>
        <end position="577"/>
    </location>
</feature>
<evidence type="ECO:0000259" key="7">
    <source>
        <dbReference type="Pfam" id="PF17389"/>
    </source>
</evidence>
<dbReference type="InterPro" id="IPR013783">
    <property type="entry name" value="Ig-like_fold"/>
</dbReference>
<feature type="chain" id="PRO_5045463863" description="alpha-L-rhamnosidase" evidence="4">
    <location>
        <begin position="23"/>
        <end position="1212"/>
    </location>
</feature>
<sequence length="1212" mass="135483">MGIKRGVRVSSFIIWATVFSCALGFSQTPITDVTVEYVKTPLGIDIDTPRFGWKMKTDLSKKGQSQSAYQIIVSDESGDTTWDSGKVTSDISLAIAYEGEALSPRTRYTFVVHVWDEEGKQSTATSWFETGLMDDNPNSEQWNGAQWIGGGDNDMVFYSHYLSVYKFEYTVQLDKKSKSDKASFIFGANDARLLDKNKNIQGVAATKNESYVNFELDISAVDGSEEGKAKLIVYRKGYTNEDDEYTPFRSYEIPLDKINEGNKFDAHTFYTHCNFGLFKVYLNGEDDEDLISTDDVISASPFAPKGFNLNPIGTGNDYITFPMLADIGFSVNPSQKASFSNIVVRNLRAPSNIIFAENIDSNSTYNGIFSEAIQQNAAISINENAIEIDGGTTGYKVITDPSQNAAPMLRTEFNTATKNIAKARLYVTARGIYEMYLNGKRVGEDYFNPGLTQYNKTHMYQTYDVTDMVNSGTNALGGWLSEGWWSGNITYQGDFWNFFGDRQSLLAQLIISYDDGSEQTITTNDEEWELFTNGPIKYGSFFQGEVYDATKENLVENWSTAAYDTNGWKKAVEVSLTGTIYTGKELNFDGFKLTAQVGENPSVIDTLKAIAVDEVRPGVFVYDMGQNMVGFPNIKLPSGSAGDTITMRYAEMRYPDLEEHGDAVGMVMMENIRAALTHDTYIRKGGLETIQPRFTFHGYRYIEITGIDKALPLEAVNGLVVSSIKEITSNYETSNKLVNKLWENITWSLRGNFLSIPTDTPARNERMGWSGDISVFSEAATYLANIGPFLDRHLLAMRDVQREDGRFTDVAPLGGGFGGTLWGSAGIIVAWETYQQYGDLGLLGRHYEAMKAYVEFLNSKIDPETGILHEGPLGDWLSPEGYKNDDTLLWATYHLRDIEILSKTAALLGKSADAVTYQKQYDERKQFLNRTYVDIETGKTVHLGNQSFSFGPPLPKDKMKHKGDFIDTQASYAIPLNFNVLYNEHIQKATANLVASIERSNEDELWVHRPKYSLMTGFIGTASINHALSENGEHKTAYKLLQQTTYPSWLYPVVNGATTIWERLNSYTVEDGFGGNNSMNSFNHYSFGAVAAWMYNYSLGIQRDVNNPGFKHFVLQPIPDPTKEMTFAKGYYDSMYGRIASEWQWVEDGWTYSVTVPANTTATLKINTTELGNITVGGKKIKKAKGVSFTSQNGKNVVLELVSGTYSFKVNE</sequence>
<dbReference type="Pfam" id="PF08531">
    <property type="entry name" value="Bac_rhamnosid_N"/>
    <property type="match status" value="1"/>
</dbReference>
<dbReference type="Proteomes" id="UP000198337">
    <property type="component" value="Unassembled WGS sequence"/>
</dbReference>